<accession>A0A4E0S0C7</accession>
<dbReference type="EMBL" id="JXXN02002139">
    <property type="protein sequence ID" value="THD23450.1"/>
    <property type="molecule type" value="Genomic_DNA"/>
</dbReference>
<feature type="compositionally biased region" description="Polar residues" evidence="1">
    <location>
        <begin position="776"/>
        <end position="789"/>
    </location>
</feature>
<dbReference type="GO" id="GO:0032021">
    <property type="term" value="C:NELF complex"/>
    <property type="evidence" value="ECO:0007669"/>
    <property type="project" value="TreeGrafter"/>
</dbReference>
<dbReference type="InterPro" id="IPR010405">
    <property type="entry name" value="COBRA1"/>
</dbReference>
<feature type="region of interest" description="Disordered" evidence="1">
    <location>
        <begin position="259"/>
        <end position="301"/>
    </location>
</feature>
<feature type="compositionally biased region" description="Polar residues" evidence="1">
    <location>
        <begin position="1047"/>
        <end position="1068"/>
    </location>
</feature>
<feature type="compositionally biased region" description="Low complexity" evidence="1">
    <location>
        <begin position="822"/>
        <end position="832"/>
    </location>
</feature>
<feature type="compositionally biased region" description="Low complexity" evidence="1">
    <location>
        <begin position="1084"/>
        <end position="1099"/>
    </location>
</feature>
<name>A0A4E0S0C7_FASHE</name>
<evidence type="ECO:0000313" key="2">
    <source>
        <dbReference type="EMBL" id="THD23450.1"/>
    </source>
</evidence>
<feature type="region of interest" description="Disordered" evidence="1">
    <location>
        <begin position="1192"/>
        <end position="1234"/>
    </location>
</feature>
<keyword evidence="2" id="KW-0251">Elongation factor</keyword>
<feature type="compositionally biased region" description="Low complexity" evidence="1">
    <location>
        <begin position="708"/>
        <end position="729"/>
    </location>
</feature>
<protein>
    <submittedName>
        <fullName evidence="2">Negative elongation factor B</fullName>
    </submittedName>
</protein>
<feature type="region of interest" description="Disordered" evidence="1">
    <location>
        <begin position="1156"/>
        <end position="1179"/>
    </location>
</feature>
<dbReference type="Proteomes" id="UP000230066">
    <property type="component" value="Unassembled WGS sequence"/>
</dbReference>
<feature type="region of interest" description="Disordered" evidence="1">
    <location>
        <begin position="393"/>
        <end position="464"/>
    </location>
</feature>
<evidence type="ECO:0000256" key="1">
    <source>
        <dbReference type="SAM" id="MobiDB-lite"/>
    </source>
</evidence>
<evidence type="ECO:0000313" key="3">
    <source>
        <dbReference type="Proteomes" id="UP000230066"/>
    </source>
</evidence>
<dbReference type="Pfam" id="PF06209">
    <property type="entry name" value="COBRA1"/>
    <property type="match status" value="2"/>
</dbReference>
<dbReference type="GO" id="GO:0034244">
    <property type="term" value="P:negative regulation of transcription elongation by RNA polymerase II"/>
    <property type="evidence" value="ECO:0007669"/>
    <property type="project" value="TreeGrafter"/>
</dbReference>
<feature type="region of interest" description="Disordered" evidence="1">
    <location>
        <begin position="604"/>
        <end position="643"/>
    </location>
</feature>
<feature type="region of interest" description="Disordered" evidence="1">
    <location>
        <begin position="891"/>
        <end position="919"/>
    </location>
</feature>
<feature type="compositionally biased region" description="Acidic residues" evidence="1">
    <location>
        <begin position="396"/>
        <end position="405"/>
    </location>
</feature>
<gene>
    <name evidence="2" type="ORF">D915_005764</name>
</gene>
<feature type="region of interest" description="Disordered" evidence="1">
    <location>
        <begin position="530"/>
        <end position="550"/>
    </location>
</feature>
<feature type="compositionally biased region" description="Low complexity" evidence="1">
    <location>
        <begin position="604"/>
        <end position="620"/>
    </location>
</feature>
<dbReference type="PANTHER" id="PTHR13503:SF3">
    <property type="entry name" value="NEGATIVE ELONGATION FACTOR B"/>
    <property type="match status" value="1"/>
</dbReference>
<feature type="region of interest" description="Disordered" evidence="1">
    <location>
        <begin position="1047"/>
        <end position="1133"/>
    </location>
</feature>
<feature type="compositionally biased region" description="Polar residues" evidence="1">
    <location>
        <begin position="1168"/>
        <end position="1179"/>
    </location>
</feature>
<feature type="region of interest" description="Disordered" evidence="1">
    <location>
        <begin position="796"/>
        <end position="843"/>
    </location>
</feature>
<feature type="compositionally biased region" description="Polar residues" evidence="1">
    <location>
        <begin position="796"/>
        <end position="806"/>
    </location>
</feature>
<dbReference type="GO" id="GO:0003746">
    <property type="term" value="F:translation elongation factor activity"/>
    <property type="evidence" value="ECO:0007669"/>
    <property type="project" value="UniProtKB-KW"/>
</dbReference>
<comment type="caution">
    <text evidence="2">The sequence shown here is derived from an EMBL/GenBank/DDBJ whole genome shotgun (WGS) entry which is preliminary data.</text>
</comment>
<keyword evidence="3" id="KW-1185">Reference proteome</keyword>
<feature type="region of interest" description="Disordered" evidence="1">
    <location>
        <begin position="770"/>
        <end position="789"/>
    </location>
</feature>
<feature type="region of interest" description="Disordered" evidence="1">
    <location>
        <begin position="701"/>
        <end position="729"/>
    </location>
</feature>
<organism evidence="2 3">
    <name type="scientific">Fasciola hepatica</name>
    <name type="common">Liver fluke</name>
    <dbReference type="NCBI Taxonomy" id="6192"/>
    <lineage>
        <taxon>Eukaryota</taxon>
        <taxon>Metazoa</taxon>
        <taxon>Spiralia</taxon>
        <taxon>Lophotrochozoa</taxon>
        <taxon>Platyhelminthes</taxon>
        <taxon>Trematoda</taxon>
        <taxon>Digenea</taxon>
        <taxon>Plagiorchiida</taxon>
        <taxon>Echinostomata</taxon>
        <taxon>Echinostomatoidea</taxon>
        <taxon>Fasciolidae</taxon>
        <taxon>Fasciola</taxon>
    </lineage>
</organism>
<sequence>MDSKDSNPKPFVFPVMKKAIESLFTKPCITKEDIESFQDRYWEQLVPNFSQALKLLDIHGVSRHSILWSINDRLLDAIKVNVDAKAEDPDQRKCQKLWQKLIKTGMVYIHHPYMRPLIMQVLGKTNSIKERHVNLIVDNPYLYGDAPLPVLRHIWVAHPHKFQEELQRVITRFQNNWCDALLDALSMAISSTASSTADLVPLLYWPPRRRRRDSAVVRIVEMIGDGQVLYEKIVNILRDECMLAERTAHQQASAAVAAAVTLKEPSSPPSPPSKRRRRLDSTGSTSSGRDRTTSESQSTPGPQAFIPLAFLPCQPALISATLCTLRFDILMSLNEAKVDRLCVPDRIHRLVWGLDACVRNRRIDPRHASGLAYHLTIQRQRAKRASDEALLNIEDQAADDDDDDNDIGRTDSRRSAQSAPGSARGKLGKTGASSNAKWSLSVHKRGETDTVAEDATSTKKETERELLEKDVHMACRDPWVIYTICTSLIRYTLNGLYEDKLPRDMPEVSLLVQFLLFGLGDDINPIPTPAILTRDRSGSSKRGSSPMSEEEVVYPKCPMKALIGHVLPAVAQLQVLTWRAQLAEEILATSHHLWPTIGSSITPATTAAGDGSGPSAGATPRRSSVSNTSDLRECAQPPSTMQKQITDAAQSTCVTLPAGYLAHPIGYLILQYHALFALERNELTVLRVLLKTAAAAVQHQSRASRSVSKLTPSKTASSPPPSSTTTQLSSFSASAASSSVCFRWRPEVLQALVLGISRLPSSSPAFVDASRASHRASGQDSSSLSDNRSQIDVVANSTENASTEHNPATGPITGEHQGVTISSGAGKSSSTAGHHHHTGPLSESRLIAVMPTITRAELAMLLRASLTLVNDLSLLALAQIAFLVPGPQPGTPTSSTVGCSTGSGMSSTVTTPVTPDAPVGDPLSPGLQLSDRERLINVLARHCASTGAGPSSGTGTGTATAAEPVESIPPTTIQVTGSNWAPIGSGTVGTTVYKSSNSRVLSALELLRKDVEKCASSTPASMIGGSFGSGTKTGLYGNYGPQTPFLSMAGGTTNPSRFGSLQMPSQPDTWAGATPRSPTSGRYTRSLSTGSASYSSASRLDSRGGGTSSSSSAYNPSPVLNAPLPMGTPLTNPGQVGLGGATPNLSNLIGMIPPTPRRPSTPPREFLPSSSAVTTSTSGLSNFTLSSHLGPAYGADLQPSCPSPSVHRTNTVGLRGAHPYSSAVRPHSPTPPDN</sequence>
<reference evidence="2" key="1">
    <citation type="submission" date="2019-03" db="EMBL/GenBank/DDBJ databases">
        <title>Improved annotation for the trematode Fasciola hepatica.</title>
        <authorList>
            <person name="Choi Y.-J."/>
            <person name="Martin J."/>
            <person name="Mitreva M."/>
        </authorList>
    </citation>
    <scope>NUCLEOTIDE SEQUENCE [LARGE SCALE GENOMIC DNA]</scope>
</reference>
<dbReference type="PANTHER" id="PTHR13503">
    <property type="entry name" value="NEGATIVE ELONGATION FACTOR COMPLEX MEMBER B"/>
    <property type="match status" value="1"/>
</dbReference>
<keyword evidence="2" id="KW-0648">Protein biosynthesis</keyword>
<dbReference type="AlphaFoldDB" id="A0A4E0S0C7"/>
<proteinExistence type="predicted"/>